<dbReference type="PANTHER" id="PTHR35161:SF18">
    <property type="entry name" value="METAXIN GLUTATHIONE S-TRANSFERASE DOMAIN-CONTAINING PROTEIN"/>
    <property type="match status" value="1"/>
</dbReference>
<name>K3ZMB7_SETIT</name>
<dbReference type="EnsemblPlants" id="KQK94699">
    <property type="protein sequence ID" value="KQK94699"/>
    <property type="gene ID" value="SETIT_027731mg"/>
</dbReference>
<dbReference type="Proteomes" id="UP000004995">
    <property type="component" value="Unassembled WGS sequence"/>
</dbReference>
<dbReference type="FunCoup" id="K3ZMB7">
    <property type="interactions" value="221"/>
</dbReference>
<organism evidence="1 2">
    <name type="scientific">Setaria italica</name>
    <name type="common">Foxtail millet</name>
    <name type="synonym">Panicum italicum</name>
    <dbReference type="NCBI Taxonomy" id="4555"/>
    <lineage>
        <taxon>Eukaryota</taxon>
        <taxon>Viridiplantae</taxon>
        <taxon>Streptophyta</taxon>
        <taxon>Embryophyta</taxon>
        <taxon>Tracheophyta</taxon>
        <taxon>Spermatophyta</taxon>
        <taxon>Magnoliopsida</taxon>
        <taxon>Liliopsida</taxon>
        <taxon>Poales</taxon>
        <taxon>Poaceae</taxon>
        <taxon>PACMAD clade</taxon>
        <taxon>Panicoideae</taxon>
        <taxon>Panicodae</taxon>
        <taxon>Paniceae</taxon>
        <taxon>Cenchrinae</taxon>
        <taxon>Setaria</taxon>
    </lineage>
</organism>
<dbReference type="PANTHER" id="PTHR35161">
    <property type="entry name" value="OS02G0303100 PROTEIN"/>
    <property type="match status" value="1"/>
</dbReference>
<dbReference type="OMA" id="NRIAHRM"/>
<dbReference type="Gramene" id="KQK94699">
    <property type="protein sequence ID" value="KQK94699"/>
    <property type="gene ID" value="SETIT_027731mg"/>
</dbReference>
<evidence type="ECO:0000313" key="1">
    <source>
        <dbReference type="EnsemblPlants" id="KQK94699"/>
    </source>
</evidence>
<keyword evidence="2" id="KW-1185">Reference proteome</keyword>
<evidence type="ECO:0000313" key="2">
    <source>
        <dbReference type="Proteomes" id="UP000004995"/>
    </source>
</evidence>
<dbReference type="eggNOG" id="ENOG502R6ZC">
    <property type="taxonomic scope" value="Eukaryota"/>
</dbReference>
<dbReference type="STRING" id="4555.K3ZMB7"/>
<protein>
    <submittedName>
        <fullName evidence="1">Uncharacterized protein</fullName>
    </submittedName>
</protein>
<dbReference type="HOGENOM" id="CLU_790864_0_0_1"/>
<reference evidence="2" key="1">
    <citation type="journal article" date="2012" name="Nat. Biotechnol.">
        <title>Reference genome sequence of the model plant Setaria.</title>
        <authorList>
            <person name="Bennetzen J.L."/>
            <person name="Schmutz J."/>
            <person name="Wang H."/>
            <person name="Percifield R."/>
            <person name="Hawkins J."/>
            <person name="Pontaroli A.C."/>
            <person name="Estep M."/>
            <person name="Feng L."/>
            <person name="Vaughn J.N."/>
            <person name="Grimwood J."/>
            <person name="Jenkins J."/>
            <person name="Barry K."/>
            <person name="Lindquist E."/>
            <person name="Hellsten U."/>
            <person name="Deshpande S."/>
            <person name="Wang X."/>
            <person name="Wu X."/>
            <person name="Mitros T."/>
            <person name="Triplett J."/>
            <person name="Yang X."/>
            <person name="Ye C.Y."/>
            <person name="Mauro-Herrera M."/>
            <person name="Wang L."/>
            <person name="Li P."/>
            <person name="Sharma M."/>
            <person name="Sharma R."/>
            <person name="Ronald P.C."/>
            <person name="Panaud O."/>
            <person name="Kellogg E.A."/>
            <person name="Brutnell T.P."/>
            <person name="Doust A.N."/>
            <person name="Tuskan G.A."/>
            <person name="Rokhsar D."/>
            <person name="Devos K.M."/>
        </authorList>
    </citation>
    <scope>NUCLEOTIDE SEQUENCE [LARGE SCALE GENOMIC DNA]</scope>
    <source>
        <strain evidence="2">cv. Yugu1</strain>
    </source>
</reference>
<reference evidence="1" key="2">
    <citation type="submission" date="2018-08" db="UniProtKB">
        <authorList>
            <consortium name="EnsemblPlants"/>
        </authorList>
    </citation>
    <scope>IDENTIFICATION</scope>
    <source>
        <strain evidence="1">Yugu1</strain>
    </source>
</reference>
<dbReference type="EMBL" id="AGNK02004959">
    <property type="status" value="NOT_ANNOTATED_CDS"/>
    <property type="molecule type" value="Genomic_DNA"/>
</dbReference>
<sequence length="329" mass="37275">MSPYMAYDQYVMLDGNGNPVVFDDDGTSLDSFRSSHLMVIRADVATEISKTFARSLILELRQIEAEGKCLAALGEHHVRVAPNGKVKLRGVQILSNPLPAARLAYLQQNYHSASTIIDGLFGQRIPPDIQHLTYLMRTDFAVRAMFPIHASLVPMTSYPALYKELHDYVKFKIPKHHFHAILLVLQNVPNVANWQQVVSTNSVLSTTLNFNQGSSYTIPTNIYNQTCLYPEQKTALRMLGIPKGNQISITPYQIALIRPLRFFDFKRNRIAHRMEAGLCANGMTLQRYFSAKGSDIVTRVRFPLVIPYIQLELQRRGLLSQLDLNPLFN</sequence>
<dbReference type="AlphaFoldDB" id="K3ZMB7"/>
<dbReference type="InParanoid" id="K3ZMB7"/>
<proteinExistence type="predicted"/>
<accession>K3ZMB7</accession>